<evidence type="ECO:0000313" key="2">
    <source>
        <dbReference type="Proteomes" id="UP000198625"/>
    </source>
</evidence>
<organism evidence="1 2">
    <name type="scientific">Proteiniborus ethanoligenes</name>
    <dbReference type="NCBI Taxonomy" id="415015"/>
    <lineage>
        <taxon>Bacteria</taxon>
        <taxon>Bacillati</taxon>
        <taxon>Bacillota</taxon>
        <taxon>Clostridia</taxon>
        <taxon>Eubacteriales</taxon>
        <taxon>Proteiniborus</taxon>
    </lineage>
</organism>
<evidence type="ECO:0000313" key="1">
    <source>
        <dbReference type="EMBL" id="SDY74657.1"/>
    </source>
</evidence>
<accession>A0A1H3MD87</accession>
<name>A0A1H3MD87_9FIRM</name>
<dbReference type="EMBL" id="FNQE01000006">
    <property type="protein sequence ID" value="SDY74657.1"/>
    <property type="molecule type" value="Genomic_DNA"/>
</dbReference>
<proteinExistence type="predicted"/>
<dbReference type="OrthoDB" id="2823799at2"/>
<dbReference type="STRING" id="415015.SAMN05660462_00803"/>
<keyword evidence="2" id="KW-1185">Reference proteome</keyword>
<sequence>MSKFNELEFKSYLWKGQLYEAVNYLGKFPDKKDWLQKYINIFEKGQYYKRTDNEIVGGIDRIYQNYYRNVFWRNIPNEEAKKLLFQELTIFSGTKPNLPNDDNIEEEIEKMVKAEGYECLCGDTSGFFGPYIWESSTKVTYEVELPSGIQPYTIIMMDGFISRSWLDFISFGETGTGGWVGKDGTLCCVRSLYDTESEEFNISFLKHEAQHAHDKKKYLDITTVDLEYRAKLVELIYWHNDEKIKEIYSEADNTNPNNGHSVAAYRIISEMSQKIFGCEYVNDENIWENKLDNVKKYAMELLEKSSRAFEISS</sequence>
<dbReference type="RefSeq" id="WP_091727551.1">
    <property type="nucleotide sequence ID" value="NZ_FNQE01000006.1"/>
</dbReference>
<reference evidence="2" key="1">
    <citation type="submission" date="2016-10" db="EMBL/GenBank/DDBJ databases">
        <authorList>
            <person name="Varghese N."/>
            <person name="Submissions S."/>
        </authorList>
    </citation>
    <scope>NUCLEOTIDE SEQUENCE [LARGE SCALE GENOMIC DNA]</scope>
    <source>
        <strain evidence="2">DSM 21650</strain>
    </source>
</reference>
<gene>
    <name evidence="1" type="ORF">SAMN05660462_00803</name>
</gene>
<dbReference type="AlphaFoldDB" id="A0A1H3MD87"/>
<protein>
    <submittedName>
        <fullName evidence="1">Uncharacterized protein</fullName>
    </submittedName>
</protein>
<dbReference type="Proteomes" id="UP000198625">
    <property type="component" value="Unassembled WGS sequence"/>
</dbReference>